<dbReference type="EMBL" id="UINC01141866">
    <property type="protein sequence ID" value="SVD29859.1"/>
    <property type="molecule type" value="Genomic_DNA"/>
</dbReference>
<proteinExistence type="predicted"/>
<reference evidence="1" key="1">
    <citation type="submission" date="2018-05" db="EMBL/GenBank/DDBJ databases">
        <authorList>
            <person name="Lanie J.A."/>
            <person name="Ng W.-L."/>
            <person name="Kazmierczak K.M."/>
            <person name="Andrzejewski T.M."/>
            <person name="Davidsen T.M."/>
            <person name="Wayne K.J."/>
            <person name="Tettelin H."/>
            <person name="Glass J.I."/>
            <person name="Rusch D."/>
            <person name="Podicherti R."/>
            <person name="Tsui H.-C.T."/>
            <person name="Winkler M.E."/>
        </authorList>
    </citation>
    <scope>NUCLEOTIDE SEQUENCE</scope>
</reference>
<name>A0A382U6C3_9ZZZZ</name>
<organism evidence="1">
    <name type="scientific">marine metagenome</name>
    <dbReference type="NCBI Taxonomy" id="408172"/>
    <lineage>
        <taxon>unclassified sequences</taxon>
        <taxon>metagenomes</taxon>
        <taxon>ecological metagenomes</taxon>
    </lineage>
</organism>
<accession>A0A382U6C3</accession>
<gene>
    <name evidence="1" type="ORF">METZ01_LOCUS382713</name>
</gene>
<dbReference type="AlphaFoldDB" id="A0A382U6C3"/>
<sequence>MEKKKPQANKLHVNSEGLMGSAWLIHPSRIMAADQLAEALRNELLEYGHLLELLRAQQRMVLEENLMKLPENINAVNQQMRNIGFFRKQRDYWREETLCWLQADADLAWGEMRDLLPENYRILLQALVDEINSSLDNVHVLLCQNQPLNLRALILH</sequence>
<evidence type="ECO:0000313" key="1">
    <source>
        <dbReference type="EMBL" id="SVD29859.1"/>
    </source>
</evidence>
<protein>
    <submittedName>
        <fullName evidence="1">Uncharacterized protein</fullName>
    </submittedName>
</protein>